<dbReference type="AlphaFoldDB" id="A0AAD7RMV9"/>
<organism evidence="1 2">
    <name type="scientific">Aldrovandia affinis</name>
    <dbReference type="NCBI Taxonomy" id="143900"/>
    <lineage>
        <taxon>Eukaryota</taxon>
        <taxon>Metazoa</taxon>
        <taxon>Chordata</taxon>
        <taxon>Craniata</taxon>
        <taxon>Vertebrata</taxon>
        <taxon>Euteleostomi</taxon>
        <taxon>Actinopterygii</taxon>
        <taxon>Neopterygii</taxon>
        <taxon>Teleostei</taxon>
        <taxon>Notacanthiformes</taxon>
        <taxon>Halosauridae</taxon>
        <taxon>Aldrovandia</taxon>
    </lineage>
</organism>
<comment type="caution">
    <text evidence="1">The sequence shown here is derived from an EMBL/GenBank/DDBJ whole genome shotgun (WGS) entry which is preliminary data.</text>
</comment>
<feature type="non-terminal residue" evidence="1">
    <location>
        <position position="178"/>
    </location>
</feature>
<dbReference type="EMBL" id="JAINUG010000242">
    <property type="protein sequence ID" value="KAJ8385761.1"/>
    <property type="molecule type" value="Genomic_DNA"/>
</dbReference>
<keyword evidence="2" id="KW-1185">Reference proteome</keyword>
<accession>A0AAD7RMV9</accession>
<name>A0AAD7RMV9_9TELE</name>
<proteinExistence type="predicted"/>
<protein>
    <submittedName>
        <fullName evidence="1">Uncharacterized protein</fullName>
    </submittedName>
</protein>
<sequence>FVCSVKCFRKSTKCTSFIHPDGFAAPLLPGGPLFKKWSRKLTRGNMKYGGILFPVADTAQASVTSVPLSAEVSDPTCLNPRLATTLSGLWTVVTPVSSTFHMSPGPNRCLSSTFAKLSKKALTFSRLKLLALARLVASGFLIDSIGCLFKKAVNHSELAFSVSAHVGVNFSLCATANW</sequence>
<dbReference type="Proteomes" id="UP001221898">
    <property type="component" value="Unassembled WGS sequence"/>
</dbReference>
<evidence type="ECO:0000313" key="1">
    <source>
        <dbReference type="EMBL" id="KAJ8385761.1"/>
    </source>
</evidence>
<reference evidence="1" key="1">
    <citation type="journal article" date="2023" name="Science">
        <title>Genome structures resolve the early diversification of teleost fishes.</title>
        <authorList>
            <person name="Parey E."/>
            <person name="Louis A."/>
            <person name="Montfort J."/>
            <person name="Bouchez O."/>
            <person name="Roques C."/>
            <person name="Iampietro C."/>
            <person name="Lluch J."/>
            <person name="Castinel A."/>
            <person name="Donnadieu C."/>
            <person name="Desvignes T."/>
            <person name="Floi Bucao C."/>
            <person name="Jouanno E."/>
            <person name="Wen M."/>
            <person name="Mejri S."/>
            <person name="Dirks R."/>
            <person name="Jansen H."/>
            <person name="Henkel C."/>
            <person name="Chen W.J."/>
            <person name="Zahm M."/>
            <person name="Cabau C."/>
            <person name="Klopp C."/>
            <person name="Thompson A.W."/>
            <person name="Robinson-Rechavi M."/>
            <person name="Braasch I."/>
            <person name="Lecointre G."/>
            <person name="Bobe J."/>
            <person name="Postlethwait J.H."/>
            <person name="Berthelot C."/>
            <person name="Roest Crollius H."/>
            <person name="Guiguen Y."/>
        </authorList>
    </citation>
    <scope>NUCLEOTIDE SEQUENCE</scope>
    <source>
        <strain evidence="1">NC1722</strain>
    </source>
</reference>
<gene>
    <name evidence="1" type="ORF">AAFF_G00182790</name>
</gene>
<evidence type="ECO:0000313" key="2">
    <source>
        <dbReference type="Proteomes" id="UP001221898"/>
    </source>
</evidence>